<dbReference type="PROSITE" id="PS00107">
    <property type="entry name" value="PROTEIN_KINASE_ATP"/>
    <property type="match status" value="1"/>
</dbReference>
<reference evidence="10" key="3">
    <citation type="submission" date="2015-06" db="UniProtKB">
        <authorList>
            <consortium name="EnsemblMetazoa"/>
        </authorList>
    </citation>
    <scope>IDENTIFICATION</scope>
</reference>
<evidence type="ECO:0000256" key="7">
    <source>
        <dbReference type="SAM" id="Phobius"/>
    </source>
</evidence>
<dbReference type="Pfam" id="PF01094">
    <property type="entry name" value="ANF_receptor"/>
    <property type="match status" value="1"/>
</dbReference>
<protein>
    <recommendedName>
        <fullName evidence="8">Protein kinase domain-containing protein</fullName>
    </recommendedName>
</protein>
<gene>
    <name evidence="9" type="ORF">CAPTEDRAFT_136189</name>
</gene>
<dbReference type="SUPFAM" id="SSF56112">
    <property type="entry name" value="Protein kinase-like (PK-like)"/>
    <property type="match status" value="1"/>
</dbReference>
<dbReference type="CDD" id="cd00192">
    <property type="entry name" value="PTKc"/>
    <property type="match status" value="1"/>
</dbReference>
<dbReference type="GO" id="GO:0004714">
    <property type="term" value="F:transmembrane receptor protein tyrosine kinase activity"/>
    <property type="evidence" value="ECO:0007669"/>
    <property type="project" value="UniProtKB-EC"/>
</dbReference>
<dbReference type="GO" id="GO:0043235">
    <property type="term" value="C:receptor complex"/>
    <property type="evidence" value="ECO:0007669"/>
    <property type="project" value="TreeGrafter"/>
</dbReference>
<evidence type="ECO:0000256" key="4">
    <source>
        <dbReference type="ARBA" id="ARBA00023136"/>
    </source>
</evidence>
<evidence type="ECO:0000256" key="6">
    <source>
        <dbReference type="PROSITE-ProRule" id="PRU10141"/>
    </source>
</evidence>
<dbReference type="PANTHER" id="PTHR24416">
    <property type="entry name" value="TYROSINE-PROTEIN KINASE RECEPTOR"/>
    <property type="match status" value="1"/>
</dbReference>
<evidence type="ECO:0000313" key="11">
    <source>
        <dbReference type="Proteomes" id="UP000014760"/>
    </source>
</evidence>
<dbReference type="SUPFAM" id="SSF53822">
    <property type="entry name" value="Periplasmic binding protein-like I"/>
    <property type="match status" value="1"/>
</dbReference>
<feature type="non-terminal residue" evidence="9">
    <location>
        <position position="1175"/>
    </location>
</feature>
<dbReference type="Gene3D" id="3.40.50.2300">
    <property type="match status" value="2"/>
</dbReference>
<dbReference type="PROSITE" id="PS00109">
    <property type="entry name" value="PROTEIN_KINASE_TYR"/>
    <property type="match status" value="1"/>
</dbReference>
<name>R7US23_CAPTE</name>
<evidence type="ECO:0000313" key="10">
    <source>
        <dbReference type="EnsemblMetazoa" id="CapteP136189"/>
    </source>
</evidence>
<dbReference type="Gene3D" id="1.10.510.10">
    <property type="entry name" value="Transferase(Phosphotransferase) domain 1"/>
    <property type="match status" value="1"/>
</dbReference>
<evidence type="ECO:0000256" key="1">
    <source>
        <dbReference type="ARBA" id="ARBA00004167"/>
    </source>
</evidence>
<organism evidence="9">
    <name type="scientific">Capitella teleta</name>
    <name type="common">Polychaete worm</name>
    <dbReference type="NCBI Taxonomy" id="283909"/>
    <lineage>
        <taxon>Eukaryota</taxon>
        <taxon>Metazoa</taxon>
        <taxon>Spiralia</taxon>
        <taxon>Lophotrochozoa</taxon>
        <taxon>Annelida</taxon>
        <taxon>Polychaeta</taxon>
        <taxon>Sedentaria</taxon>
        <taxon>Scolecida</taxon>
        <taxon>Capitellidae</taxon>
        <taxon>Capitella</taxon>
    </lineage>
</organism>
<dbReference type="EnsemblMetazoa" id="CapteT136189">
    <property type="protein sequence ID" value="CapteP136189"/>
    <property type="gene ID" value="CapteG136189"/>
</dbReference>
<evidence type="ECO:0000256" key="2">
    <source>
        <dbReference type="ARBA" id="ARBA00022692"/>
    </source>
</evidence>
<dbReference type="OrthoDB" id="73209at2759"/>
<comment type="subcellular location">
    <subcellularLocation>
        <location evidence="1">Membrane</location>
        <topology evidence="1">Single-pass membrane protein</topology>
    </subcellularLocation>
</comment>
<dbReference type="SUPFAM" id="SSF53850">
    <property type="entry name" value="Periplasmic binding protein-like II"/>
    <property type="match status" value="1"/>
</dbReference>
<dbReference type="InterPro" id="IPR000719">
    <property type="entry name" value="Prot_kinase_dom"/>
</dbReference>
<keyword evidence="3 7" id="KW-1133">Transmembrane helix</keyword>
<dbReference type="InterPro" id="IPR020635">
    <property type="entry name" value="Tyr_kinase_cat_dom"/>
</dbReference>
<dbReference type="GO" id="GO:0007169">
    <property type="term" value="P:cell surface receptor protein tyrosine kinase signaling pathway"/>
    <property type="evidence" value="ECO:0007669"/>
    <property type="project" value="TreeGrafter"/>
</dbReference>
<feature type="binding site" evidence="6">
    <location>
        <position position="910"/>
    </location>
    <ligand>
        <name>ATP</name>
        <dbReference type="ChEBI" id="CHEBI:30616"/>
    </ligand>
</feature>
<reference evidence="11" key="1">
    <citation type="submission" date="2012-12" db="EMBL/GenBank/DDBJ databases">
        <authorList>
            <person name="Hellsten U."/>
            <person name="Grimwood J."/>
            <person name="Chapman J.A."/>
            <person name="Shapiro H."/>
            <person name="Aerts A."/>
            <person name="Otillar R.P."/>
            <person name="Terry A.Y."/>
            <person name="Boore J.L."/>
            <person name="Simakov O."/>
            <person name="Marletaz F."/>
            <person name="Cho S.-J."/>
            <person name="Edsinger-Gonzales E."/>
            <person name="Havlak P."/>
            <person name="Kuo D.-H."/>
            <person name="Larsson T."/>
            <person name="Lv J."/>
            <person name="Arendt D."/>
            <person name="Savage R."/>
            <person name="Osoegawa K."/>
            <person name="de Jong P."/>
            <person name="Lindberg D.R."/>
            <person name="Seaver E.C."/>
            <person name="Weisblat D.A."/>
            <person name="Putnam N.H."/>
            <person name="Grigoriev I.V."/>
            <person name="Rokhsar D.S."/>
        </authorList>
    </citation>
    <scope>NUCLEOTIDE SEQUENCE</scope>
    <source>
        <strain evidence="11">I ESC-2004</strain>
    </source>
</reference>
<dbReference type="AlphaFoldDB" id="R7US23"/>
<keyword evidence="2 7" id="KW-0812">Transmembrane</keyword>
<reference evidence="9 11" key="2">
    <citation type="journal article" date="2013" name="Nature">
        <title>Insights into bilaterian evolution from three spiralian genomes.</title>
        <authorList>
            <person name="Simakov O."/>
            <person name="Marletaz F."/>
            <person name="Cho S.J."/>
            <person name="Edsinger-Gonzales E."/>
            <person name="Havlak P."/>
            <person name="Hellsten U."/>
            <person name="Kuo D.H."/>
            <person name="Larsson T."/>
            <person name="Lv J."/>
            <person name="Arendt D."/>
            <person name="Savage R."/>
            <person name="Osoegawa K."/>
            <person name="de Jong P."/>
            <person name="Grimwood J."/>
            <person name="Chapman J.A."/>
            <person name="Shapiro H."/>
            <person name="Aerts A."/>
            <person name="Otillar R.P."/>
            <person name="Terry A.Y."/>
            <person name="Boore J.L."/>
            <person name="Grigoriev I.V."/>
            <person name="Lindberg D.R."/>
            <person name="Seaver E.C."/>
            <person name="Weisblat D.A."/>
            <person name="Putnam N.H."/>
            <person name="Rokhsar D.S."/>
        </authorList>
    </citation>
    <scope>NUCLEOTIDE SEQUENCE</scope>
    <source>
        <strain evidence="9 11">I ESC-2004</strain>
    </source>
</reference>
<dbReference type="InterPro" id="IPR028082">
    <property type="entry name" value="Peripla_BP_I"/>
</dbReference>
<evidence type="ECO:0000313" key="9">
    <source>
        <dbReference type="EMBL" id="ELU06196.1"/>
    </source>
</evidence>
<dbReference type="SMART" id="SM00219">
    <property type="entry name" value="TyrKc"/>
    <property type="match status" value="1"/>
</dbReference>
<dbReference type="InterPro" id="IPR011009">
    <property type="entry name" value="Kinase-like_dom_sf"/>
</dbReference>
<dbReference type="InterPro" id="IPR001245">
    <property type="entry name" value="Ser-Thr/Tyr_kinase_cat_dom"/>
</dbReference>
<keyword evidence="11" id="KW-1185">Reference proteome</keyword>
<dbReference type="STRING" id="283909.R7US23"/>
<keyword evidence="4 7" id="KW-0472">Membrane</keyword>
<keyword evidence="6" id="KW-0547">Nucleotide-binding</keyword>
<dbReference type="InterPro" id="IPR001828">
    <property type="entry name" value="ANF_lig-bd_rcpt"/>
</dbReference>
<sequence length="1175" mass="133532">TKPRRHFYYQGQSLTLTIESSDRDSHQIVSRILKILLEEVLGYEKVEIRSGFNSINSTEALNRISHCDGCNASTFIPDVMINLEVWSPAGFNMEPWIMRDLLVDAGPLGPTGRFGWFVPTEIVEQTWLTEHHVIDHWRALTVDHVTDRFTLEDRMNYIRNHLSKPRSFESEETYCKCNRGILDENGCLGNHLPGGDVENCALLLSSYPGRCDQLREQIMSLNLDVAVSWIGPHLPKFITDRTERHEPTLFFNWIPNTLTATGNYTRIYFPSCKTGGVVLNDAGGPAGGCDFEVNQLSKFIWVRMKTHTPEAYHVITSMEFTQEEYEKLLRLNLELNPKYVDNSTYYDETACAWVKSNREKWTQWMPQNLSSKTKIYLGGMFPETGPYWRQPGIAPGAKMAVEAVNSDENILQDYEIVLLQKDTQCKADLVMKQFIYYVENETHPVVGILGPGCSETAAPIAGVSKHYNTIIVSYGAESLQLANREIFPLFFRTMPPNTQFGSVYIEIFKRLEWTQVALLAEHGQEFPEYQSFLKDKFLSNKMSVAYDRKMPRQVTFEEAKKFLEEIADINARIIILTSYEKAARAVICQAYLMKMTPKQGFVWFLPAWFTRNWWDTDNIQRSVKEEVPCSSQQMRQAVDCHFVLNIMHFGPLNQRIVGNMTVDEWLKRYMGRVSEQDLSFHASFAYDAVWVFALGLDKLLTADPSSLESIRTDRTTASLMTHLNNTQFDGASGPVRFTGANRNSIIEITQYSIKINDGIPIGLYQPNKNETERLKLNISQIIWPSGEKPVDGSEVKQCSIEAFRALLGVSCDRAIVVANVIGISAFGLCMLACFIVVEKLSCRYDRKVRDTRERMEELGLMAEPAWLSLDQWEVARDHVVLNRKLGEGAFGTVYGGEALIEEAWVAVAVKTLKIGSSTEEKMDFLGEAEMMKRFEHENIVKLLGVCTRGEPAYTIMELMLHGDLKTYLLSRRQMVGQAIPESDDITPERLTLMALDAAKGLKYLSDLKYIHRDLACRNCLVHVTKRIKIGDFGMTRPMYDSDYYRFNKRGMLPVRWMAPESLTLGMFTPHSDIWSYGVLLYEIMTFGSFPYQGLSNKQVLEFVKVGNTISVPAGCSELLGDVLKACWAFTADSRPDIQDIVDLFEDNPCLLKPCLDAPSAAVAIDTTGDLEMDMP</sequence>
<dbReference type="PRINTS" id="PR01176">
    <property type="entry name" value="GABABRECEPTR"/>
</dbReference>
<dbReference type="CDD" id="cd06366">
    <property type="entry name" value="PBP1_GABAb_receptor"/>
    <property type="match status" value="1"/>
</dbReference>
<evidence type="ECO:0000256" key="3">
    <source>
        <dbReference type="ARBA" id="ARBA00022989"/>
    </source>
</evidence>
<dbReference type="EMBL" id="AMQN01007554">
    <property type="status" value="NOT_ANNOTATED_CDS"/>
    <property type="molecule type" value="Genomic_DNA"/>
</dbReference>
<feature type="non-terminal residue" evidence="9">
    <location>
        <position position="1"/>
    </location>
</feature>
<dbReference type="PRINTS" id="PR00109">
    <property type="entry name" value="TYRKINASE"/>
</dbReference>
<dbReference type="FunFam" id="1.10.510.10:FF:001227">
    <property type="entry name" value="Tyrosine-protein kinase receptor"/>
    <property type="match status" value="1"/>
</dbReference>
<feature type="domain" description="Protein kinase" evidence="8">
    <location>
        <begin position="879"/>
        <end position="1150"/>
    </location>
</feature>
<dbReference type="OMA" id="VSCEVAI"/>
<dbReference type="GO" id="GO:0005886">
    <property type="term" value="C:plasma membrane"/>
    <property type="evidence" value="ECO:0007669"/>
    <property type="project" value="TreeGrafter"/>
</dbReference>
<feature type="transmembrane region" description="Helical" evidence="7">
    <location>
        <begin position="814"/>
        <end position="837"/>
    </location>
</feature>
<dbReference type="InterPro" id="IPR050122">
    <property type="entry name" value="RTK"/>
</dbReference>
<keyword evidence="6" id="KW-0067">ATP-binding</keyword>
<dbReference type="PRINTS" id="PR01177">
    <property type="entry name" value="GABAB1RECPTR"/>
</dbReference>
<dbReference type="Proteomes" id="UP000014760">
    <property type="component" value="Unassembled WGS sequence"/>
</dbReference>
<dbReference type="Gene3D" id="3.30.200.20">
    <property type="entry name" value="Phosphorylase Kinase, domain 1"/>
    <property type="match status" value="1"/>
</dbReference>
<evidence type="ECO:0000256" key="5">
    <source>
        <dbReference type="ARBA" id="ARBA00051243"/>
    </source>
</evidence>
<dbReference type="HOGENOM" id="CLU_003500_1_0_1"/>
<dbReference type="InterPro" id="IPR008266">
    <property type="entry name" value="Tyr_kinase_AS"/>
</dbReference>
<dbReference type="EMBL" id="KB300908">
    <property type="protein sequence ID" value="ELU06196.1"/>
    <property type="molecule type" value="Genomic_DNA"/>
</dbReference>
<proteinExistence type="predicted"/>
<dbReference type="InterPro" id="IPR017441">
    <property type="entry name" value="Protein_kinase_ATP_BS"/>
</dbReference>
<dbReference type="PROSITE" id="PS50011">
    <property type="entry name" value="PROTEIN_KINASE_DOM"/>
    <property type="match status" value="1"/>
</dbReference>
<dbReference type="Pfam" id="PF07714">
    <property type="entry name" value="PK_Tyr_Ser-Thr"/>
    <property type="match status" value="1"/>
</dbReference>
<dbReference type="PANTHER" id="PTHR24416:SF489">
    <property type="entry name" value="PROTEIN KINASE DOMAIN-CONTAINING PROTEIN"/>
    <property type="match status" value="1"/>
</dbReference>
<comment type="catalytic activity">
    <reaction evidence="5">
        <text>L-tyrosyl-[protein] + ATP = O-phospho-L-tyrosyl-[protein] + ADP + H(+)</text>
        <dbReference type="Rhea" id="RHEA:10596"/>
        <dbReference type="Rhea" id="RHEA-COMP:10136"/>
        <dbReference type="Rhea" id="RHEA-COMP:20101"/>
        <dbReference type="ChEBI" id="CHEBI:15378"/>
        <dbReference type="ChEBI" id="CHEBI:30616"/>
        <dbReference type="ChEBI" id="CHEBI:46858"/>
        <dbReference type="ChEBI" id="CHEBI:61978"/>
        <dbReference type="ChEBI" id="CHEBI:456216"/>
        <dbReference type="EC" id="2.7.10.1"/>
    </reaction>
</comment>
<accession>R7US23</accession>
<evidence type="ECO:0000259" key="8">
    <source>
        <dbReference type="PROSITE" id="PS50011"/>
    </source>
</evidence>
<dbReference type="GO" id="GO:0005524">
    <property type="term" value="F:ATP binding"/>
    <property type="evidence" value="ECO:0007669"/>
    <property type="project" value="UniProtKB-UniRule"/>
</dbReference>